<gene>
    <name evidence="5" type="ORF">A3J58_01535</name>
</gene>
<dbReference type="SUPFAM" id="SSF47090">
    <property type="entry name" value="PGBD-like"/>
    <property type="match status" value="1"/>
</dbReference>
<dbReference type="Gene3D" id="2.60.40.10">
    <property type="entry name" value="Immunoglobulins"/>
    <property type="match status" value="1"/>
</dbReference>
<sequence>MSHLKKLFLAVLMAGFVLGPAIPSQAETSTASMQALIATLQAQIADLQSKLVALKQAQNVASTASGQVAETAKLLRGLREGMSGDDVKTIQAILAKYPDIYPEGLITGFYGKATARAVKKFQEREGVEGVGYIGPKTLAKLHKELEKDPIGHEDDDNKKDKGNRIIKRPCAIVPPGHLIAPGWLRKHDGVRPIVPPCQKLPPGIESILKDGKGTTTPDTMAPVISGLTAGSITTTSAHIKWMTNEKTDSKVIFATSMIGSTTATSVVSSADLTMDHDMTLTGLSSNTTYYYYVQSADKAGNLAKSSQMSFQTSSVADVTPPVISSITATVIATTSAHITWATNESATGKVWYSATSPVTAASGTPSVSDGALLTSHDMALTGLAASTTYYYIVESSDASGNKTLSGQQSFTTLSAADVTAPVISAVTSASVTGSSAHVTWTTDELSDSTVWYSTSTPIVNTSSASVVSSANMVLSHDLALSGLATSTQYYYITGSKDAAGNSATSAQYSFTTTP</sequence>
<dbReference type="PROSITE" id="PS50853">
    <property type="entry name" value="FN3"/>
    <property type="match status" value="1"/>
</dbReference>
<dbReference type="InterPro" id="IPR039331">
    <property type="entry name" value="PAPs-like"/>
</dbReference>
<evidence type="ECO:0000313" key="5">
    <source>
        <dbReference type="EMBL" id="OHA02515.1"/>
    </source>
</evidence>
<dbReference type="InterPro" id="IPR008963">
    <property type="entry name" value="Purple_acid_Pase-like_N"/>
</dbReference>
<dbReference type="InterPro" id="IPR003961">
    <property type="entry name" value="FN3_dom"/>
</dbReference>
<comment type="caution">
    <text evidence="5">The sequence shown here is derived from an EMBL/GenBank/DDBJ whole genome shotgun (WGS) entry which is preliminary data.</text>
</comment>
<dbReference type="Proteomes" id="UP000178510">
    <property type="component" value="Unassembled WGS sequence"/>
</dbReference>
<evidence type="ECO:0000259" key="4">
    <source>
        <dbReference type="PROSITE" id="PS50853"/>
    </source>
</evidence>
<dbReference type="SUPFAM" id="SSF49363">
    <property type="entry name" value="Purple acid phosphatase, N-terminal domain"/>
    <property type="match status" value="3"/>
</dbReference>
<accession>A0A1G2KSS6</accession>
<evidence type="ECO:0000313" key="6">
    <source>
        <dbReference type="Proteomes" id="UP000178510"/>
    </source>
</evidence>
<keyword evidence="2" id="KW-0175">Coiled coil</keyword>
<dbReference type="GO" id="GO:0003993">
    <property type="term" value="F:acid phosphatase activity"/>
    <property type="evidence" value="ECO:0007669"/>
    <property type="project" value="InterPro"/>
</dbReference>
<proteinExistence type="predicted"/>
<dbReference type="PANTHER" id="PTHR22953:SF153">
    <property type="entry name" value="PURPLE ACID PHOSPHATASE"/>
    <property type="match status" value="1"/>
</dbReference>
<evidence type="ECO:0000256" key="2">
    <source>
        <dbReference type="SAM" id="Coils"/>
    </source>
</evidence>
<dbReference type="GO" id="GO:0046872">
    <property type="term" value="F:metal ion binding"/>
    <property type="evidence" value="ECO:0007669"/>
    <property type="project" value="InterPro"/>
</dbReference>
<evidence type="ECO:0000256" key="1">
    <source>
        <dbReference type="ARBA" id="ARBA00022729"/>
    </source>
</evidence>
<organism evidence="5 6">
    <name type="scientific">Candidatus Sungbacteria bacterium RIFCSPHIGHO2_02_FULL_52_23</name>
    <dbReference type="NCBI Taxonomy" id="1802274"/>
    <lineage>
        <taxon>Bacteria</taxon>
        <taxon>Candidatus Sungiibacteriota</taxon>
    </lineage>
</organism>
<dbReference type="InterPro" id="IPR015914">
    <property type="entry name" value="PAPs_N"/>
</dbReference>
<keyword evidence="1 3" id="KW-0732">Signal</keyword>
<feature type="signal peptide" evidence="3">
    <location>
        <begin position="1"/>
        <end position="26"/>
    </location>
</feature>
<feature type="coiled-coil region" evidence="2">
    <location>
        <begin position="30"/>
        <end position="57"/>
    </location>
</feature>
<name>A0A1G2KSS6_9BACT</name>
<dbReference type="AlphaFoldDB" id="A0A1G2KSS6"/>
<feature type="chain" id="PRO_5009583453" description="Fibronectin type-III domain-containing protein" evidence="3">
    <location>
        <begin position="27"/>
        <end position="514"/>
    </location>
</feature>
<dbReference type="PANTHER" id="PTHR22953">
    <property type="entry name" value="ACID PHOSPHATASE RELATED"/>
    <property type="match status" value="1"/>
</dbReference>
<dbReference type="InterPro" id="IPR013783">
    <property type="entry name" value="Ig-like_fold"/>
</dbReference>
<dbReference type="Pfam" id="PF16656">
    <property type="entry name" value="Pur_ac_phosph_N"/>
    <property type="match status" value="3"/>
</dbReference>
<dbReference type="Gene3D" id="1.10.101.10">
    <property type="entry name" value="PGBD-like superfamily/PGBD"/>
    <property type="match status" value="1"/>
</dbReference>
<dbReference type="InterPro" id="IPR036365">
    <property type="entry name" value="PGBD-like_sf"/>
</dbReference>
<dbReference type="Gene3D" id="2.60.40.380">
    <property type="entry name" value="Purple acid phosphatase-like, N-terminal"/>
    <property type="match status" value="2"/>
</dbReference>
<evidence type="ECO:0000256" key="3">
    <source>
        <dbReference type="SAM" id="SignalP"/>
    </source>
</evidence>
<dbReference type="InterPro" id="IPR036366">
    <property type="entry name" value="PGBDSf"/>
</dbReference>
<dbReference type="EMBL" id="MHQM01000044">
    <property type="protein sequence ID" value="OHA02515.1"/>
    <property type="molecule type" value="Genomic_DNA"/>
</dbReference>
<feature type="domain" description="Fibronectin type-III" evidence="4">
    <location>
        <begin position="223"/>
        <end position="315"/>
    </location>
</feature>
<reference evidence="5 6" key="1">
    <citation type="journal article" date="2016" name="Nat. Commun.">
        <title>Thousands of microbial genomes shed light on interconnected biogeochemical processes in an aquifer system.</title>
        <authorList>
            <person name="Anantharaman K."/>
            <person name="Brown C.T."/>
            <person name="Hug L.A."/>
            <person name="Sharon I."/>
            <person name="Castelle C.J."/>
            <person name="Probst A.J."/>
            <person name="Thomas B.C."/>
            <person name="Singh A."/>
            <person name="Wilkins M.J."/>
            <person name="Karaoz U."/>
            <person name="Brodie E.L."/>
            <person name="Williams K.H."/>
            <person name="Hubbard S.S."/>
            <person name="Banfield J.F."/>
        </authorList>
    </citation>
    <scope>NUCLEOTIDE SEQUENCE [LARGE SCALE GENOMIC DNA]</scope>
</reference>
<dbReference type="STRING" id="1802274.A3J58_01535"/>
<dbReference type="SMART" id="SM00060">
    <property type="entry name" value="FN3"/>
    <property type="match status" value="3"/>
</dbReference>
<dbReference type="InterPro" id="IPR002477">
    <property type="entry name" value="Peptidoglycan-bd-like"/>
</dbReference>
<protein>
    <recommendedName>
        <fullName evidence="4">Fibronectin type-III domain-containing protein</fullName>
    </recommendedName>
</protein>
<dbReference type="Pfam" id="PF01471">
    <property type="entry name" value="PG_binding_1"/>
    <property type="match status" value="1"/>
</dbReference>